<gene>
    <name evidence="2" type="ORF">VIBR0546_09444</name>
</gene>
<evidence type="ECO:0000256" key="1">
    <source>
        <dbReference type="SAM" id="Phobius"/>
    </source>
</evidence>
<dbReference type="AlphaFoldDB" id="E8M0I0"/>
<evidence type="ECO:0000313" key="3">
    <source>
        <dbReference type="Proteomes" id="UP000004371"/>
    </source>
</evidence>
<sequence length="102" mass="11562">MAYFEFLLLIAPVIIYLIASKPLAKPYLIRRAFRFCSGMLTAIILYSWMVNIGFIDGNSLFSDSIFIGYSFTNSLISFVAIAIYIAMYDVLQVLLNRRNADG</sequence>
<protein>
    <submittedName>
        <fullName evidence="2">Uncharacterized protein</fullName>
    </submittedName>
</protein>
<dbReference type="STRING" id="945543.VIBR0546_09444"/>
<reference evidence="2 3" key="1">
    <citation type="journal article" date="2012" name="Int. J. Syst. Evol. Microbiol.">
        <title>Vibrio caribbeanicus sp. nov., isolated from the marine sponge Scleritoderma cyanea.</title>
        <authorList>
            <person name="Hoffmann M."/>
            <person name="Monday S.R."/>
            <person name="Allard M.W."/>
            <person name="Strain E.A."/>
            <person name="Whittaker P."/>
            <person name="Naum M."/>
            <person name="McCarthy P.J."/>
            <person name="Lopez J.V."/>
            <person name="Fischer M."/>
            <person name="Brown E.W."/>
        </authorList>
    </citation>
    <scope>NUCLEOTIDE SEQUENCE [LARGE SCALE GENOMIC DNA]</scope>
    <source>
        <strain evidence="2 3">LMG 20546</strain>
    </source>
</reference>
<feature type="transmembrane region" description="Helical" evidence="1">
    <location>
        <begin position="35"/>
        <end position="55"/>
    </location>
</feature>
<keyword evidence="3" id="KW-1185">Reference proteome</keyword>
<feature type="transmembrane region" description="Helical" evidence="1">
    <location>
        <begin position="75"/>
        <end position="95"/>
    </location>
</feature>
<evidence type="ECO:0000313" key="2">
    <source>
        <dbReference type="EMBL" id="EGA63505.1"/>
    </source>
</evidence>
<comment type="caution">
    <text evidence="2">The sequence shown here is derived from an EMBL/GenBank/DDBJ whole genome shotgun (WGS) entry which is preliminary data.</text>
</comment>
<dbReference type="EMBL" id="AEVS01000116">
    <property type="protein sequence ID" value="EGA63505.1"/>
    <property type="molecule type" value="Genomic_DNA"/>
</dbReference>
<keyword evidence="1" id="KW-0472">Membrane</keyword>
<dbReference type="Proteomes" id="UP000004371">
    <property type="component" value="Unassembled WGS sequence"/>
</dbReference>
<feature type="transmembrane region" description="Helical" evidence="1">
    <location>
        <begin position="6"/>
        <end position="23"/>
    </location>
</feature>
<keyword evidence="1" id="KW-0812">Transmembrane</keyword>
<accession>E8M0I0</accession>
<name>E8M0I0_9VIBR</name>
<proteinExistence type="predicted"/>
<keyword evidence="1" id="KW-1133">Transmembrane helix</keyword>
<organism evidence="2 3">
    <name type="scientific">Vibrio brasiliensis LMG 20546</name>
    <dbReference type="NCBI Taxonomy" id="945543"/>
    <lineage>
        <taxon>Bacteria</taxon>
        <taxon>Pseudomonadati</taxon>
        <taxon>Pseudomonadota</taxon>
        <taxon>Gammaproteobacteria</taxon>
        <taxon>Vibrionales</taxon>
        <taxon>Vibrionaceae</taxon>
        <taxon>Vibrio</taxon>
        <taxon>Vibrio oreintalis group</taxon>
    </lineage>
</organism>